<reference evidence="3" key="1">
    <citation type="submission" date="2014-11" db="EMBL/GenBank/DDBJ databases">
        <authorList>
            <person name="Zhu J."/>
            <person name="Qi W."/>
            <person name="Song R."/>
        </authorList>
    </citation>
    <scope>NUCLEOTIDE SEQUENCE</scope>
</reference>
<proteinExistence type="predicted"/>
<dbReference type="EMBL" id="KP211849">
    <property type="protein sequence ID" value="ANV79711.1"/>
    <property type="molecule type" value="Genomic_DNA"/>
</dbReference>
<evidence type="ECO:0000256" key="2">
    <source>
        <dbReference type="SAM" id="Phobius"/>
    </source>
</evidence>
<protein>
    <submittedName>
        <fullName evidence="3">Putative membrane protein/autotransporter</fullName>
    </submittedName>
</protein>
<sequence>MRSLYSYVIVITFLLVSAYPVLTSTNFDNPDDLKVSPRSDAVDFRALDIELGNSSGAPMQWIQPNSTVQEYLIKGNPIQINVTFIQLGFQPTQVTANATLQIWHPIGFMIKEWAFNVTLSSSQSERLDFIWTPNTAHSTLNEDGLLGGGMVIVGTVDAGLQDGNTGNNRVEREVPVAAWSDDMENGNCGDEGNEGKYCTNMPQGYGRPTWFGAGYEQNGQTLDGDFPTGTWRMENNNSANGDWHWKVSGDDSDRYASNRYDRLHWAWVTTSNQDGCSDGIWGDGYEHGLGQGSYNSAMSSLYSQYICKVKIRSPNYYSMQIVTNAWGQMDNGDSILLETDSGYETHYYNYTEQNLSTNEGDWSRLIWNVSDLHQSDGFALSLLFLSDGSDANEGIHLDSFLIFGIERYPEYTLDAQCNDPLPNSYIVLAADPSPPSLHCRIMNKGYIDITLRYFTILSNQSWMYKYPLRIDSNNLVDHDNYVVSKVVKARTVTDVWFNLSIPDGTLVQEIDWIVDINDGIQNNSKFALVIPVKVEPTYSITLSPDKLSNPAATLLPGDKANITMNMKNNGNQIATWNLGGSFDTNEWPSEYIKWYDASNGQLISLLNSSINEEFVLNAEITVPEGLAPGIYTLRLVANGRSPAIFQAETILYIEVPVYHDLVVAPIKNELFAPANGFGKVVEIFLINNGNTEESFDISVSTDYWQLLPTTSTELTAGIPPNGGDTTISLLLPMNKGVENGTYEVKVTATSKIDADYSFSAYIYVTVPVTYLVEIPDLDMTEEIFGAGSDDRTLRWEIWNRGNTVDAFDISFSHVSDVFTSASGLNNGRTPYIPAGTSYNLSVSYSFGADADGSRKITLEATSVESSGNDASVMSSGEALFNVGTVGWLRTSPPSQFSDAMEISEAGDYYSLSFTISSMHPTEDQQVRTEVELENQYTIYRAWLGEEDGNFVLKAGEEREVTIYLDVRSEDLENLLMNQVDFDVSLVVSSELDVSTRTVSINLIKPEPIETGPDAGNIAWITGNVLVMIIGFVAFMGISSVSLRIIRKANAPLEEISTLDGYNMTIDGWDGEKTTSNLELPSSDQVANSMFGGSKEIFQQPPPITSELPNSPPLPENGLPEGWTMEQWAHYGQEWLDENTNE</sequence>
<keyword evidence="2" id="KW-0812">Transmembrane</keyword>
<name>A0A1B1TBP8_9ARCH</name>
<dbReference type="AlphaFoldDB" id="A0A1B1TBP8"/>
<keyword evidence="2" id="KW-0472">Membrane</keyword>
<feature type="compositionally biased region" description="Pro residues" evidence="1">
    <location>
        <begin position="1101"/>
        <end position="1114"/>
    </location>
</feature>
<reference evidence="3" key="2">
    <citation type="journal article" date="2015" name="ISME J.">
        <title>A new class of marine Euryarchaeota group II from the Mediterranean deep chlorophyll maximum.</title>
        <authorList>
            <person name="Martin-Cuadrado A.B."/>
            <person name="Garcia-Heredia I."/>
            <person name="Molto A.G."/>
            <person name="Lopez-Ubeda R."/>
            <person name="Kimes N."/>
            <person name="Lopez-Garcia P."/>
            <person name="Moreira D."/>
            <person name="Rodriguez-Valera F."/>
        </authorList>
    </citation>
    <scope>NUCLEOTIDE SEQUENCE</scope>
</reference>
<feature type="region of interest" description="Disordered" evidence="1">
    <location>
        <begin position="1101"/>
        <end position="1120"/>
    </location>
</feature>
<organism evidence="3">
    <name type="scientific">uncultured Poseidoniia archaeon</name>
    <dbReference type="NCBI Taxonomy" id="1697135"/>
    <lineage>
        <taxon>Archaea</taxon>
        <taxon>Methanobacteriati</taxon>
        <taxon>Thermoplasmatota</taxon>
        <taxon>Candidatus Poseidoniia</taxon>
        <taxon>environmental samples</taxon>
    </lineage>
</organism>
<evidence type="ECO:0000256" key="1">
    <source>
        <dbReference type="SAM" id="MobiDB-lite"/>
    </source>
</evidence>
<accession>A0A1B1TBP8</accession>
<keyword evidence="2" id="KW-1133">Transmembrane helix</keyword>
<evidence type="ECO:0000313" key="3">
    <source>
        <dbReference type="EMBL" id="ANV79711.1"/>
    </source>
</evidence>
<feature type="transmembrane region" description="Helical" evidence="2">
    <location>
        <begin position="1017"/>
        <end position="1037"/>
    </location>
</feature>